<proteinExistence type="predicted"/>
<keyword evidence="1" id="KW-0472">Membrane</keyword>
<keyword evidence="1" id="KW-0812">Transmembrane</keyword>
<keyword evidence="1" id="KW-1133">Transmembrane helix</keyword>
<dbReference type="RefSeq" id="WP_322520828.1">
    <property type="nucleotide sequence ID" value="NZ_CP140153.1"/>
</dbReference>
<feature type="transmembrane region" description="Helical" evidence="1">
    <location>
        <begin position="150"/>
        <end position="170"/>
    </location>
</feature>
<feature type="transmembrane region" description="Helical" evidence="1">
    <location>
        <begin position="24"/>
        <end position="42"/>
    </location>
</feature>
<accession>A0ABZ0YW54</accession>
<evidence type="ECO:0000256" key="1">
    <source>
        <dbReference type="SAM" id="Phobius"/>
    </source>
</evidence>
<dbReference type="Proteomes" id="UP001327459">
    <property type="component" value="Chromosome"/>
</dbReference>
<reference evidence="2 3" key="1">
    <citation type="submission" date="2023-11" db="EMBL/GenBank/DDBJ databases">
        <title>MicrobeMod: A computational toolkit for identifying prokaryotic methylation and restriction-modification with nanopore sequencing.</title>
        <authorList>
            <person name="Crits-Christoph A."/>
            <person name="Kang S.C."/>
            <person name="Lee H."/>
            <person name="Ostrov N."/>
        </authorList>
    </citation>
    <scope>NUCLEOTIDE SEQUENCE [LARGE SCALE GENOMIC DNA]</scope>
    <source>
        <strain evidence="2 3">ATCC 49870</strain>
    </source>
</reference>
<evidence type="ECO:0008006" key="4">
    <source>
        <dbReference type="Google" id="ProtNLM"/>
    </source>
</evidence>
<sequence>MVKNILNYFHLVFVERALRNRVSILMYWFSGFFLLLAVIWAIDALNAVPGLDEMDVTTGVVKEVNLRWQTRCGANIHLALDDGEIVKFHGCLTNEQQALILGERVKIWSQPYVDFFYGSTDYLNQIKVGENLVKDWSEIKPHRVRSYKSIPVEMTVFFVLALLPIVYVWFKHRRGPDQQGGGVGPG</sequence>
<keyword evidence="3" id="KW-1185">Reference proteome</keyword>
<organism evidence="2 3">
    <name type="scientific">Guyparkeria halophila</name>
    <dbReference type="NCBI Taxonomy" id="47960"/>
    <lineage>
        <taxon>Bacteria</taxon>
        <taxon>Pseudomonadati</taxon>
        <taxon>Pseudomonadota</taxon>
        <taxon>Gammaproteobacteria</taxon>
        <taxon>Chromatiales</taxon>
        <taxon>Thioalkalibacteraceae</taxon>
        <taxon>Guyparkeria</taxon>
    </lineage>
</organism>
<name>A0ABZ0YW54_9GAMM</name>
<gene>
    <name evidence="2" type="ORF">SR882_08540</name>
</gene>
<dbReference type="EMBL" id="CP140153">
    <property type="protein sequence ID" value="WQH15804.1"/>
    <property type="molecule type" value="Genomic_DNA"/>
</dbReference>
<evidence type="ECO:0000313" key="3">
    <source>
        <dbReference type="Proteomes" id="UP001327459"/>
    </source>
</evidence>
<evidence type="ECO:0000313" key="2">
    <source>
        <dbReference type="EMBL" id="WQH15804.1"/>
    </source>
</evidence>
<protein>
    <recommendedName>
        <fullName evidence="4">DUF3592 domain-containing protein</fullName>
    </recommendedName>
</protein>